<dbReference type="Pfam" id="PF07883">
    <property type="entry name" value="Cupin_2"/>
    <property type="match status" value="1"/>
</dbReference>
<accession>A0A402AIG2</accession>
<keyword evidence="3" id="KW-1185">Reference proteome</keyword>
<proteinExistence type="predicted"/>
<dbReference type="Proteomes" id="UP000287188">
    <property type="component" value="Unassembled WGS sequence"/>
</dbReference>
<dbReference type="RefSeq" id="WP_126550532.1">
    <property type="nucleotide sequence ID" value="NZ_BIFS01000001.1"/>
</dbReference>
<name>A0A402AIG2_9CHLR</name>
<protein>
    <recommendedName>
        <fullName evidence="1">Cupin type-2 domain-containing protein</fullName>
    </recommendedName>
</protein>
<feature type="domain" description="Cupin type-2" evidence="1">
    <location>
        <begin position="35"/>
        <end position="92"/>
    </location>
</feature>
<dbReference type="AlphaFoldDB" id="A0A402AIG2"/>
<dbReference type="Gene3D" id="2.60.120.10">
    <property type="entry name" value="Jelly Rolls"/>
    <property type="match status" value="1"/>
</dbReference>
<dbReference type="InterPro" id="IPR011051">
    <property type="entry name" value="RmlC_Cupin_sf"/>
</dbReference>
<organism evidence="2 3">
    <name type="scientific">Dictyobacter kobayashii</name>
    <dbReference type="NCBI Taxonomy" id="2014872"/>
    <lineage>
        <taxon>Bacteria</taxon>
        <taxon>Bacillati</taxon>
        <taxon>Chloroflexota</taxon>
        <taxon>Ktedonobacteria</taxon>
        <taxon>Ktedonobacterales</taxon>
        <taxon>Dictyobacteraceae</taxon>
        <taxon>Dictyobacter</taxon>
    </lineage>
</organism>
<evidence type="ECO:0000313" key="3">
    <source>
        <dbReference type="Proteomes" id="UP000287188"/>
    </source>
</evidence>
<sequence length="122" mass="13854">MQIIRWHDQSPPQEQELCARMRQQGLRPYSWSNGPGDRYSPHTHSYEKVLYCVRGSIRFILPDQLDETGNAVYVDLEPGDCMLLPAGIRHSAQVGNNGVTCLEAARHNSIPFKFAEKPNFVV</sequence>
<dbReference type="OrthoDB" id="164805at2"/>
<reference evidence="3" key="1">
    <citation type="submission" date="2018-12" db="EMBL/GenBank/DDBJ databases">
        <title>Tengunoibacter tsumagoiensis gen. nov., sp. nov., Dictyobacter kobayashii sp. nov., D. alpinus sp. nov., and D. joshuensis sp. nov. and description of Dictyobacteraceae fam. nov. within the order Ktedonobacterales isolated from Tengu-no-mugimeshi.</title>
        <authorList>
            <person name="Wang C.M."/>
            <person name="Zheng Y."/>
            <person name="Sakai Y."/>
            <person name="Toyoda A."/>
            <person name="Minakuchi Y."/>
            <person name="Abe K."/>
            <person name="Yokota A."/>
            <person name="Yabe S."/>
        </authorList>
    </citation>
    <scope>NUCLEOTIDE SEQUENCE [LARGE SCALE GENOMIC DNA]</scope>
    <source>
        <strain evidence="3">Uno11</strain>
    </source>
</reference>
<evidence type="ECO:0000313" key="2">
    <source>
        <dbReference type="EMBL" id="GCE18907.1"/>
    </source>
</evidence>
<dbReference type="EMBL" id="BIFS01000001">
    <property type="protein sequence ID" value="GCE18907.1"/>
    <property type="molecule type" value="Genomic_DNA"/>
</dbReference>
<dbReference type="InterPro" id="IPR014710">
    <property type="entry name" value="RmlC-like_jellyroll"/>
</dbReference>
<dbReference type="InterPro" id="IPR013096">
    <property type="entry name" value="Cupin_2"/>
</dbReference>
<gene>
    <name evidence="2" type="ORF">KDK_27070</name>
</gene>
<evidence type="ECO:0000259" key="1">
    <source>
        <dbReference type="Pfam" id="PF07883"/>
    </source>
</evidence>
<comment type="caution">
    <text evidence="2">The sequence shown here is derived from an EMBL/GenBank/DDBJ whole genome shotgun (WGS) entry which is preliminary data.</text>
</comment>
<dbReference type="SUPFAM" id="SSF51182">
    <property type="entry name" value="RmlC-like cupins"/>
    <property type="match status" value="1"/>
</dbReference>